<feature type="compositionally biased region" description="Basic and acidic residues" evidence="2">
    <location>
        <begin position="127"/>
        <end position="137"/>
    </location>
</feature>
<dbReference type="EMBL" id="BHEO01000008">
    <property type="protein sequence ID" value="GBU06668.1"/>
    <property type="molecule type" value="Genomic_DNA"/>
</dbReference>
<evidence type="ECO:0008006" key="5">
    <source>
        <dbReference type="Google" id="ProtNLM"/>
    </source>
</evidence>
<feature type="compositionally biased region" description="Basic residues" evidence="2">
    <location>
        <begin position="84"/>
        <end position="96"/>
    </location>
</feature>
<proteinExistence type="predicted"/>
<evidence type="ECO:0000256" key="2">
    <source>
        <dbReference type="SAM" id="MobiDB-lite"/>
    </source>
</evidence>
<feature type="coiled-coil region" evidence="1">
    <location>
        <begin position="44"/>
        <end position="74"/>
    </location>
</feature>
<organism evidence="3 4">
    <name type="scientific">Faecalimonas umbilicata</name>
    <dbReference type="NCBI Taxonomy" id="1912855"/>
    <lineage>
        <taxon>Bacteria</taxon>
        <taxon>Bacillati</taxon>
        <taxon>Bacillota</taxon>
        <taxon>Clostridia</taxon>
        <taxon>Lachnospirales</taxon>
        <taxon>Lachnospiraceae</taxon>
        <taxon>Faecalimonas</taxon>
    </lineage>
</organism>
<comment type="caution">
    <text evidence="3">The sequence shown here is derived from an EMBL/GenBank/DDBJ whole genome shotgun (WGS) entry which is preliminary data.</text>
</comment>
<name>A0ABQ0R1X9_9FIRM</name>
<dbReference type="RefSeq" id="WP_116442473.1">
    <property type="nucleotide sequence ID" value="NZ_BHEO01000008.1"/>
</dbReference>
<evidence type="ECO:0000313" key="3">
    <source>
        <dbReference type="EMBL" id="GBU06668.1"/>
    </source>
</evidence>
<accession>A0ABQ0R1X9</accession>
<feature type="region of interest" description="Disordered" evidence="2">
    <location>
        <begin position="80"/>
        <end position="145"/>
    </location>
</feature>
<keyword evidence="4" id="KW-1185">Reference proteome</keyword>
<gene>
    <name evidence="3" type="ORF">FAEUMB_32090</name>
</gene>
<keyword evidence="1" id="KW-0175">Coiled coil</keyword>
<evidence type="ECO:0000256" key="1">
    <source>
        <dbReference type="SAM" id="Coils"/>
    </source>
</evidence>
<reference evidence="3 4" key="1">
    <citation type="journal article" date="2018" name="Int. J. Syst. Evol. Microbiol.">
        <title>Draft Genome Sequence of Faecalimonas umbilicata JCM 30896T, an Acetate-Producing Bacterium Isolated from Human Feces.</title>
        <authorList>
            <person name="Sakamoto M."/>
            <person name="Ikeyama N."/>
            <person name="Yuki M."/>
            <person name="Ohkuma M."/>
        </authorList>
    </citation>
    <scope>NUCLEOTIDE SEQUENCE [LARGE SCALE GENOMIC DNA]</scope>
    <source>
        <strain evidence="3 4">EGH7</strain>
    </source>
</reference>
<dbReference type="Proteomes" id="UP000702954">
    <property type="component" value="Unassembled WGS sequence"/>
</dbReference>
<feature type="compositionally biased region" description="Polar residues" evidence="2">
    <location>
        <begin position="107"/>
        <end position="119"/>
    </location>
</feature>
<sequence>MYLCALDGIPDEKLEEMIDWELAEIQEARTNFLQEKFQKSSEAEELSEGKIRQLQEQLSALQKENEELERMIKHKWMISFGRSMGRKKRQKKRSKVGGKTEGRNRSLTESTGGTDSFPENLQDDEEIIKKSEREVPKQQRGTTKI</sequence>
<protein>
    <recommendedName>
        <fullName evidence="5">Transposase IS166 family protein</fullName>
    </recommendedName>
</protein>
<evidence type="ECO:0000313" key="4">
    <source>
        <dbReference type="Proteomes" id="UP000702954"/>
    </source>
</evidence>